<gene>
    <name evidence="6" type="ORF">KL933_002270</name>
</gene>
<name>A0AAN6D745_9ASCO</name>
<feature type="domain" description="ZZ-type" evidence="5">
    <location>
        <begin position="194"/>
        <end position="249"/>
    </location>
</feature>
<dbReference type="Pfam" id="PF00569">
    <property type="entry name" value="ZZ"/>
    <property type="match status" value="1"/>
</dbReference>
<keyword evidence="1" id="KW-0479">Metal-binding</keyword>
<reference evidence="6" key="1">
    <citation type="journal article" date="2021" name="G3 (Bethesda)">
        <title>Genomic diversity, chromosomal rearrangements, and interspecies hybridization in the ogataea polymorpha species complex.</title>
        <authorList>
            <person name="Hanson S.J."/>
            <person name="Cinneide E.O."/>
            <person name="Salzberg L.I."/>
            <person name="Wolfe K.H."/>
            <person name="McGowan J."/>
            <person name="Fitzpatrick D.A."/>
            <person name="Matlin K."/>
        </authorList>
    </citation>
    <scope>NUCLEOTIDE SEQUENCE</scope>
    <source>
        <strain evidence="6">83-405-1</strain>
    </source>
</reference>
<evidence type="ECO:0000256" key="1">
    <source>
        <dbReference type="ARBA" id="ARBA00022723"/>
    </source>
</evidence>
<dbReference type="PROSITE" id="PS50135">
    <property type="entry name" value="ZF_ZZ_2"/>
    <property type="match status" value="1"/>
</dbReference>
<dbReference type="Gene3D" id="3.30.60.90">
    <property type="match status" value="1"/>
</dbReference>
<dbReference type="PANTHER" id="PTHR15090">
    <property type="entry name" value="SEQUESTOSOME 1-RELATED"/>
    <property type="match status" value="1"/>
</dbReference>
<organism evidence="6 7">
    <name type="scientific">Ogataea haglerorum</name>
    <dbReference type="NCBI Taxonomy" id="1937702"/>
    <lineage>
        <taxon>Eukaryota</taxon>
        <taxon>Fungi</taxon>
        <taxon>Dikarya</taxon>
        <taxon>Ascomycota</taxon>
        <taxon>Saccharomycotina</taxon>
        <taxon>Pichiomycetes</taxon>
        <taxon>Pichiales</taxon>
        <taxon>Pichiaceae</taxon>
        <taxon>Ogataea</taxon>
    </lineage>
</organism>
<dbReference type="CDD" id="cd02340">
    <property type="entry name" value="ZZ_NBR1_like"/>
    <property type="match status" value="1"/>
</dbReference>
<dbReference type="InterPro" id="IPR043145">
    <property type="entry name" value="Znf_ZZ_sf"/>
</dbReference>
<dbReference type="InterPro" id="IPR052260">
    <property type="entry name" value="Autophagy_Rcpt_SigReg"/>
</dbReference>
<dbReference type="Proteomes" id="UP000738402">
    <property type="component" value="Unassembled WGS sequence"/>
</dbReference>
<dbReference type="PROSITE" id="PS01357">
    <property type="entry name" value="ZF_ZZ_1"/>
    <property type="match status" value="1"/>
</dbReference>
<keyword evidence="3" id="KW-0862">Zinc</keyword>
<evidence type="ECO:0000256" key="3">
    <source>
        <dbReference type="ARBA" id="ARBA00022833"/>
    </source>
</evidence>
<sequence length="513" mass="56883">MGYNMNNGLFSGIDIAVKATIIGDGISRKLVFSTDRNKLLSKEQIIKEIRTHATEPQLKSTLTSCSTEDIELQRKSKKSGRYVELASVDDFSSLKRSLTVKNHLKLNVFIKTVAKEEKEGIDYTAEVQKILKRIEDLFSSNDNRNLRNLSNSISDNLSSLDILKFLGSLVDTNLSKIILRMNEPSKSSEFKSAYINVFCDGCDAHITETRYKCTQCANFDLCSNCEAKNVEINGHTSQHQLQRIDLACESGSDPINETLPRMDMDSMSPLLSIESAHVYDKNVSDELLKLGANNGEKLKELTFKCAQFDSLLEMVDAPEDEKIALLVQLIEDHNMMKTCNPGSIGIEVSCTKQDSGNFQLALKNRLSRDILKPELKICAGEVKKTFMITSNVFKSGSTRYVTLDVADLGDPFSNTNSILNGSLTFSTEVWEDQALVAKGGLDFNSGKAVSLLVALGDLKSVPREHMEETDSTLKESEPEFVMVDGDLSDTCHSADDTSLMDEYDILSSADCED</sequence>
<evidence type="ECO:0000259" key="5">
    <source>
        <dbReference type="PROSITE" id="PS50135"/>
    </source>
</evidence>
<evidence type="ECO:0000313" key="7">
    <source>
        <dbReference type="Proteomes" id="UP000738402"/>
    </source>
</evidence>
<proteinExistence type="predicted"/>
<dbReference type="EMBL" id="JAHLUH010000005">
    <property type="protein sequence ID" value="KAG7728144.1"/>
    <property type="molecule type" value="Genomic_DNA"/>
</dbReference>
<dbReference type="SUPFAM" id="SSF57850">
    <property type="entry name" value="RING/U-box"/>
    <property type="match status" value="1"/>
</dbReference>
<dbReference type="AlphaFoldDB" id="A0AAN6D745"/>
<evidence type="ECO:0000256" key="4">
    <source>
        <dbReference type="PROSITE-ProRule" id="PRU00228"/>
    </source>
</evidence>
<protein>
    <recommendedName>
        <fullName evidence="5">ZZ-type domain-containing protein</fullName>
    </recommendedName>
</protein>
<keyword evidence="2 4" id="KW-0863">Zinc-finger</keyword>
<evidence type="ECO:0000313" key="6">
    <source>
        <dbReference type="EMBL" id="KAG7728144.1"/>
    </source>
</evidence>
<evidence type="ECO:0000256" key="2">
    <source>
        <dbReference type="ARBA" id="ARBA00022771"/>
    </source>
</evidence>
<comment type="caution">
    <text evidence="6">The sequence shown here is derived from an EMBL/GenBank/DDBJ whole genome shotgun (WGS) entry which is preliminary data.</text>
</comment>
<dbReference type="GO" id="GO:0008270">
    <property type="term" value="F:zinc ion binding"/>
    <property type="evidence" value="ECO:0007669"/>
    <property type="project" value="UniProtKB-KW"/>
</dbReference>
<dbReference type="InterPro" id="IPR000433">
    <property type="entry name" value="Znf_ZZ"/>
</dbReference>
<dbReference type="SMART" id="SM00291">
    <property type="entry name" value="ZnF_ZZ"/>
    <property type="match status" value="1"/>
</dbReference>
<accession>A0AAN6D745</accession>